<dbReference type="Pfam" id="PF00733">
    <property type="entry name" value="Asn_synthase"/>
    <property type="match status" value="1"/>
</dbReference>
<dbReference type="GO" id="GO:0005829">
    <property type="term" value="C:cytosol"/>
    <property type="evidence" value="ECO:0007669"/>
    <property type="project" value="TreeGrafter"/>
</dbReference>
<dbReference type="SUPFAM" id="SSF52402">
    <property type="entry name" value="Adenine nucleotide alpha hydrolases-like"/>
    <property type="match status" value="1"/>
</dbReference>
<dbReference type="Proteomes" id="UP000600363">
    <property type="component" value="Unassembled WGS sequence"/>
</dbReference>
<organism evidence="4 5">
    <name type="scientific">Methermicoccus shengliensis</name>
    <dbReference type="NCBI Taxonomy" id="660064"/>
    <lineage>
        <taxon>Archaea</taxon>
        <taxon>Methanobacteriati</taxon>
        <taxon>Methanobacteriota</taxon>
        <taxon>Stenosarchaea group</taxon>
        <taxon>Methanomicrobia</taxon>
        <taxon>Methanosarcinales</taxon>
        <taxon>Methermicoccaceae</taxon>
        <taxon>Methermicoccus</taxon>
    </lineage>
</organism>
<dbReference type="RefSeq" id="WP_052353314.1">
    <property type="nucleotide sequence ID" value="NZ_DUIH01000011.1"/>
</dbReference>
<dbReference type="InterPro" id="IPR014729">
    <property type="entry name" value="Rossmann-like_a/b/a_fold"/>
</dbReference>
<comment type="caution">
    <text evidence="4">The sequence shown here is derived from an EMBL/GenBank/DDBJ whole genome shotgun (WGS) entry which is preliminary data.</text>
</comment>
<dbReference type="PANTHER" id="PTHR11772">
    <property type="entry name" value="ASPARAGINE SYNTHETASE"/>
    <property type="match status" value="1"/>
</dbReference>
<dbReference type="InterPro" id="IPR001962">
    <property type="entry name" value="Asn_synthase"/>
</dbReference>
<dbReference type="PANTHER" id="PTHR11772:SF2">
    <property type="entry name" value="ASPARAGINE SYNTHETASE [GLUTAMINE-HYDROLYZING]"/>
    <property type="match status" value="1"/>
</dbReference>
<accession>A0A832RXF3</accession>
<evidence type="ECO:0000256" key="2">
    <source>
        <dbReference type="ARBA" id="ARBA00022840"/>
    </source>
</evidence>
<dbReference type="GO" id="GO:0004066">
    <property type="term" value="F:asparagine synthase (glutamine-hydrolyzing) activity"/>
    <property type="evidence" value="ECO:0007669"/>
    <property type="project" value="InterPro"/>
</dbReference>
<sequence>MSVSVSMSTDDVENEVLAISIVRRALEDAASLTARHIEDKRAAIAFSGGLDSSILASLLDVPLVSIALEGSRDEQWVGRAASLLGARERTTIHVVGIEEVQRALCEVVGMLDTSSVLDVSIALPLYMLAQRAEGTDVLITGQGADELFGGYKRYEDAEDVGECMQCDLNELLQRGIHRDKKVAAAWGIALEAPYLSPPIIEAAQRISPELKLKRVGGEVIRKYVLRCAALQYVPEEIAWRKKHALQYSTGLMRAISRLASMHGFTRGTPMRLSRYLETLRG</sequence>
<feature type="domain" description="Asparagine synthetase" evidence="3">
    <location>
        <begin position="23"/>
        <end position="157"/>
    </location>
</feature>
<evidence type="ECO:0000313" key="5">
    <source>
        <dbReference type="Proteomes" id="UP000600363"/>
    </source>
</evidence>
<dbReference type="CDD" id="cd01991">
    <property type="entry name" value="Asn_synthase_B_C"/>
    <property type="match status" value="1"/>
</dbReference>
<protein>
    <submittedName>
        <fullName evidence="4">Asparagine synthase</fullName>
    </submittedName>
</protein>
<reference evidence="4" key="1">
    <citation type="journal article" date="2020" name="bioRxiv">
        <title>A rank-normalized archaeal taxonomy based on genome phylogeny resolves widespread incomplete and uneven classifications.</title>
        <authorList>
            <person name="Rinke C."/>
            <person name="Chuvochina M."/>
            <person name="Mussig A.J."/>
            <person name="Chaumeil P.-A."/>
            <person name="Waite D.W."/>
            <person name="Whitman W.B."/>
            <person name="Parks D.H."/>
            <person name="Hugenholtz P."/>
        </authorList>
    </citation>
    <scope>NUCLEOTIDE SEQUENCE</scope>
    <source>
        <strain evidence="4">UBA12518</strain>
    </source>
</reference>
<keyword evidence="1" id="KW-0547">Nucleotide-binding</keyword>
<dbReference type="GO" id="GO:0006529">
    <property type="term" value="P:asparagine biosynthetic process"/>
    <property type="evidence" value="ECO:0007669"/>
    <property type="project" value="InterPro"/>
</dbReference>
<keyword evidence="2" id="KW-0067">ATP-binding</keyword>
<dbReference type="EMBL" id="DUIH01000011">
    <property type="protein sequence ID" value="HIH69524.1"/>
    <property type="molecule type" value="Genomic_DNA"/>
</dbReference>
<proteinExistence type="predicted"/>
<evidence type="ECO:0000259" key="3">
    <source>
        <dbReference type="Pfam" id="PF00733"/>
    </source>
</evidence>
<evidence type="ECO:0000256" key="1">
    <source>
        <dbReference type="ARBA" id="ARBA00022741"/>
    </source>
</evidence>
<gene>
    <name evidence="4" type="ORF">HA299_02715</name>
</gene>
<evidence type="ECO:0000313" key="4">
    <source>
        <dbReference type="EMBL" id="HIH69524.1"/>
    </source>
</evidence>
<name>A0A832RXF3_9EURY</name>
<dbReference type="Gene3D" id="3.40.50.620">
    <property type="entry name" value="HUPs"/>
    <property type="match status" value="1"/>
</dbReference>
<dbReference type="AlphaFoldDB" id="A0A832RXF3"/>
<dbReference type="InterPro" id="IPR050795">
    <property type="entry name" value="Asn_Synthetase"/>
</dbReference>
<dbReference type="GO" id="GO:0005524">
    <property type="term" value="F:ATP binding"/>
    <property type="evidence" value="ECO:0007669"/>
    <property type="project" value="UniProtKB-KW"/>
</dbReference>